<keyword evidence="2" id="KW-0255">Endonuclease</keyword>
<dbReference type="InterPro" id="IPR003615">
    <property type="entry name" value="HNH_nuc"/>
</dbReference>
<keyword evidence="3" id="KW-1185">Reference proteome</keyword>
<protein>
    <submittedName>
        <fullName evidence="2">HNH endonuclease</fullName>
    </submittedName>
</protein>
<organism evidence="2 3">
    <name type="scientific">Spirosoma taeanense</name>
    <dbReference type="NCBI Taxonomy" id="2735870"/>
    <lineage>
        <taxon>Bacteria</taxon>
        <taxon>Pseudomonadati</taxon>
        <taxon>Bacteroidota</taxon>
        <taxon>Cytophagia</taxon>
        <taxon>Cytophagales</taxon>
        <taxon>Cytophagaceae</taxon>
        <taxon>Spirosoma</taxon>
    </lineage>
</organism>
<dbReference type="CDD" id="cd00085">
    <property type="entry name" value="HNHc"/>
    <property type="match status" value="1"/>
</dbReference>
<reference evidence="2 3" key="1">
    <citation type="submission" date="2020-05" db="EMBL/GenBank/DDBJ databases">
        <title>Genome sequencing of Spirosoma sp. TS118.</title>
        <authorList>
            <person name="Lee J.-H."/>
            <person name="Jeong S."/>
            <person name="Zhao L."/>
            <person name="Jung J.-H."/>
            <person name="Kim M.-K."/>
            <person name="Lim S."/>
        </authorList>
    </citation>
    <scope>NUCLEOTIDE SEQUENCE [LARGE SCALE GENOMIC DNA]</scope>
    <source>
        <strain evidence="2 3">TS118</strain>
    </source>
</reference>
<accession>A0A6M5Y841</accession>
<feature type="domain" description="HNH nuclease" evidence="1">
    <location>
        <begin position="19"/>
        <end position="81"/>
    </location>
</feature>
<dbReference type="KEGG" id="stae:HNV11_14475"/>
<gene>
    <name evidence="2" type="ORF">HNV11_14475</name>
</gene>
<dbReference type="RefSeq" id="WP_171740342.1">
    <property type="nucleotide sequence ID" value="NZ_CP053435.1"/>
</dbReference>
<dbReference type="Proteomes" id="UP000502756">
    <property type="component" value="Chromosome"/>
</dbReference>
<dbReference type="GO" id="GO:0004519">
    <property type="term" value="F:endonuclease activity"/>
    <property type="evidence" value="ECO:0007669"/>
    <property type="project" value="UniProtKB-KW"/>
</dbReference>
<name>A0A6M5Y841_9BACT</name>
<dbReference type="Pfam" id="PF13391">
    <property type="entry name" value="HNH_2"/>
    <property type="match status" value="1"/>
</dbReference>
<dbReference type="AlphaFoldDB" id="A0A6M5Y841"/>
<evidence type="ECO:0000313" key="3">
    <source>
        <dbReference type="Proteomes" id="UP000502756"/>
    </source>
</evidence>
<keyword evidence="2" id="KW-0540">Nuclease</keyword>
<sequence length="252" mass="29319">MAITDKTRKTLWARSGNRCAICRKELVAERNEHDRNLNIGDECHIISEKPNGPRYTSDHAKDHDDYGNLILLCKNHHKTIDELWETYTVDLLKTFKNNHENWIRTVIDNADNKAKANAPRFLKRLTTGKQIVDIIREVHAYQFDHDEFKSQEEAEFVSSFLQNLHDWGEASSFGDFEIGRQVQLGYELNKEIEEIEQKGFFIFGERKSSKMTNGNKDDLGVWDISTIIILRQDNPAIINAEKIIAQNQNRFN</sequence>
<evidence type="ECO:0000259" key="1">
    <source>
        <dbReference type="Pfam" id="PF13391"/>
    </source>
</evidence>
<keyword evidence="2" id="KW-0378">Hydrolase</keyword>
<dbReference type="EMBL" id="CP053435">
    <property type="protein sequence ID" value="QJW90498.1"/>
    <property type="molecule type" value="Genomic_DNA"/>
</dbReference>
<evidence type="ECO:0000313" key="2">
    <source>
        <dbReference type="EMBL" id="QJW90498.1"/>
    </source>
</evidence>
<proteinExistence type="predicted"/>